<organism evidence="6">
    <name type="scientific">Sheuella amnicola</name>
    <dbReference type="NCBI Taxonomy" id="2707330"/>
    <lineage>
        <taxon>Bacteria</taxon>
        <taxon>Pseudomonadati</taxon>
        <taxon>Pseudomonadota</taxon>
        <taxon>Betaproteobacteria</taxon>
        <taxon>Burkholderiales</taxon>
        <taxon>Alcaligenaceae</taxon>
        <taxon>Sheuella</taxon>
    </lineage>
</organism>
<evidence type="ECO:0000256" key="3">
    <source>
        <dbReference type="ARBA" id="ARBA00023163"/>
    </source>
</evidence>
<dbReference type="AlphaFoldDB" id="A0A6B2R3X2"/>
<dbReference type="Gene3D" id="2.60.120.10">
    <property type="entry name" value="Jelly Rolls"/>
    <property type="match status" value="1"/>
</dbReference>
<keyword evidence="2" id="KW-0238">DNA-binding</keyword>
<dbReference type="PROSITE" id="PS51063">
    <property type="entry name" value="HTH_CRP_2"/>
    <property type="match status" value="1"/>
</dbReference>
<dbReference type="EMBL" id="JAAGRN010000009">
    <property type="protein sequence ID" value="NDY84089.1"/>
    <property type="molecule type" value="Genomic_DNA"/>
</dbReference>
<dbReference type="SUPFAM" id="SSF51206">
    <property type="entry name" value="cAMP-binding domain-like"/>
    <property type="match status" value="1"/>
</dbReference>
<dbReference type="SUPFAM" id="SSF46785">
    <property type="entry name" value="Winged helix' DNA-binding domain"/>
    <property type="match status" value="1"/>
</dbReference>
<dbReference type="InterPro" id="IPR018490">
    <property type="entry name" value="cNMP-bd_dom_sf"/>
</dbReference>
<name>A0A6B2R3X2_9BURK</name>
<dbReference type="SMART" id="SM00100">
    <property type="entry name" value="cNMP"/>
    <property type="match status" value="1"/>
</dbReference>
<evidence type="ECO:0000256" key="1">
    <source>
        <dbReference type="ARBA" id="ARBA00023015"/>
    </source>
</evidence>
<dbReference type="InterPro" id="IPR036388">
    <property type="entry name" value="WH-like_DNA-bd_sf"/>
</dbReference>
<dbReference type="PANTHER" id="PTHR24567:SF68">
    <property type="entry name" value="DNA-BINDING TRANSCRIPTIONAL DUAL REGULATOR CRP"/>
    <property type="match status" value="1"/>
</dbReference>
<evidence type="ECO:0000313" key="6">
    <source>
        <dbReference type="EMBL" id="NDY84089.1"/>
    </source>
</evidence>
<dbReference type="GO" id="GO:0003677">
    <property type="term" value="F:DNA binding"/>
    <property type="evidence" value="ECO:0007669"/>
    <property type="project" value="UniProtKB-KW"/>
</dbReference>
<keyword evidence="1" id="KW-0805">Transcription regulation</keyword>
<dbReference type="SMART" id="SM00419">
    <property type="entry name" value="HTH_CRP"/>
    <property type="match status" value="1"/>
</dbReference>
<feature type="domain" description="Cyclic nucleotide-binding" evidence="4">
    <location>
        <begin position="12"/>
        <end position="132"/>
    </location>
</feature>
<dbReference type="InterPro" id="IPR036390">
    <property type="entry name" value="WH_DNA-bd_sf"/>
</dbReference>
<evidence type="ECO:0000256" key="2">
    <source>
        <dbReference type="ARBA" id="ARBA00023125"/>
    </source>
</evidence>
<gene>
    <name evidence="6" type="ORF">G3I67_12705</name>
</gene>
<protein>
    <submittedName>
        <fullName evidence="6">Crp/Fnr family transcriptional regulator</fullName>
    </submittedName>
</protein>
<accession>A0A6B2R3X2</accession>
<dbReference type="PANTHER" id="PTHR24567">
    <property type="entry name" value="CRP FAMILY TRANSCRIPTIONAL REGULATORY PROTEIN"/>
    <property type="match status" value="1"/>
</dbReference>
<dbReference type="PROSITE" id="PS50042">
    <property type="entry name" value="CNMP_BINDING_3"/>
    <property type="match status" value="1"/>
</dbReference>
<dbReference type="CDD" id="cd00038">
    <property type="entry name" value="CAP_ED"/>
    <property type="match status" value="1"/>
</dbReference>
<dbReference type="InterPro" id="IPR014710">
    <property type="entry name" value="RmlC-like_jellyroll"/>
</dbReference>
<sequence>MSLEVLLKNSPWMIGLNAAEQNKVRTDIQVKHIPVEGFVCRRGQAADYWFGVISGVVKINNVASNGKSTTLLGLAPGSWFGEGSLLKEESRRYDASTLRDSELALMPKSTFLWLMDHSIFFNRFLISQLNKRLGQFIGAMENERLLDVDARVARSLAALFDSWYPQQTMMLKISQEEIGQLAGLSRQRVNSALKVLEACGLIRVNYGEIHVLDLDKLSTFYSAGE</sequence>
<dbReference type="InterPro" id="IPR000595">
    <property type="entry name" value="cNMP-bd_dom"/>
</dbReference>
<reference evidence="6" key="1">
    <citation type="submission" date="2020-02" db="EMBL/GenBank/DDBJ databases">
        <authorList>
            <person name="Chen W.-M."/>
        </authorList>
    </citation>
    <scope>NUCLEOTIDE SEQUENCE</scope>
    <source>
        <strain evidence="6">NBD-18</strain>
    </source>
</reference>
<dbReference type="GO" id="GO:0005829">
    <property type="term" value="C:cytosol"/>
    <property type="evidence" value="ECO:0007669"/>
    <property type="project" value="TreeGrafter"/>
</dbReference>
<dbReference type="Pfam" id="PF13545">
    <property type="entry name" value="HTH_Crp_2"/>
    <property type="match status" value="1"/>
</dbReference>
<evidence type="ECO:0000259" key="5">
    <source>
        <dbReference type="PROSITE" id="PS51063"/>
    </source>
</evidence>
<dbReference type="Pfam" id="PF00027">
    <property type="entry name" value="cNMP_binding"/>
    <property type="match status" value="1"/>
</dbReference>
<dbReference type="InterPro" id="IPR050397">
    <property type="entry name" value="Env_Response_Regulators"/>
</dbReference>
<dbReference type="GO" id="GO:0003700">
    <property type="term" value="F:DNA-binding transcription factor activity"/>
    <property type="evidence" value="ECO:0007669"/>
    <property type="project" value="TreeGrafter"/>
</dbReference>
<proteinExistence type="predicted"/>
<comment type="caution">
    <text evidence="6">The sequence shown here is derived from an EMBL/GenBank/DDBJ whole genome shotgun (WGS) entry which is preliminary data.</text>
</comment>
<evidence type="ECO:0000259" key="4">
    <source>
        <dbReference type="PROSITE" id="PS50042"/>
    </source>
</evidence>
<dbReference type="InterPro" id="IPR012318">
    <property type="entry name" value="HTH_CRP"/>
</dbReference>
<dbReference type="Gene3D" id="1.10.10.10">
    <property type="entry name" value="Winged helix-like DNA-binding domain superfamily/Winged helix DNA-binding domain"/>
    <property type="match status" value="1"/>
</dbReference>
<keyword evidence="3" id="KW-0804">Transcription</keyword>
<feature type="domain" description="HTH crp-type" evidence="5">
    <location>
        <begin position="146"/>
        <end position="215"/>
    </location>
</feature>